<evidence type="ECO:0000313" key="3">
    <source>
        <dbReference type="Proteomes" id="UP000319204"/>
    </source>
</evidence>
<evidence type="ECO:0000259" key="1">
    <source>
        <dbReference type="Pfam" id="PF08818"/>
    </source>
</evidence>
<dbReference type="InterPro" id="IPR014922">
    <property type="entry name" value="YdhG-like"/>
</dbReference>
<accession>A0A5N5J5C9</accession>
<evidence type="ECO:0000313" key="2">
    <source>
        <dbReference type="EMBL" id="KAB5490856.1"/>
    </source>
</evidence>
<dbReference type="EMBL" id="VNIK02000002">
    <property type="protein sequence ID" value="KAB5490856.1"/>
    <property type="molecule type" value="Genomic_DNA"/>
</dbReference>
<sequence>MTINVKTPEEYISKVPEERKEAISKLRETVKTNLPNGFEECINYGMIGYVVPHSLYPDGYHCDPKSPLPFANIASQKNFVALYHSAIYADKEIHDWFVGEYPKHVSTKLDMGKSCIRFKNIQNIPYKLIGELCQKMTPQEWIKIYEQNIKKS</sequence>
<dbReference type="Gene3D" id="3.90.1150.200">
    <property type="match status" value="1"/>
</dbReference>
<organism evidence="2 3">
    <name type="scientific">Flagellimonas hadalis</name>
    <dbReference type="NCBI Taxonomy" id="2597517"/>
    <lineage>
        <taxon>Bacteria</taxon>
        <taxon>Pseudomonadati</taxon>
        <taxon>Bacteroidota</taxon>
        <taxon>Flavobacteriia</taxon>
        <taxon>Flavobacteriales</taxon>
        <taxon>Flavobacteriaceae</taxon>
        <taxon>Flagellimonas</taxon>
    </lineage>
</organism>
<dbReference type="RefSeq" id="WP_151889547.1">
    <property type="nucleotide sequence ID" value="NZ_VNIK02000002.1"/>
</dbReference>
<gene>
    <name evidence="2" type="ORF">FOT42_005345</name>
</gene>
<protein>
    <submittedName>
        <fullName evidence="2">DUF1801 domain-containing protein</fullName>
    </submittedName>
</protein>
<dbReference type="Proteomes" id="UP000319204">
    <property type="component" value="Unassembled WGS sequence"/>
</dbReference>
<dbReference type="OrthoDB" id="9813231at2"/>
<dbReference type="AlphaFoldDB" id="A0A5N5J5C9"/>
<proteinExistence type="predicted"/>
<dbReference type="Pfam" id="PF08818">
    <property type="entry name" value="DUF1801"/>
    <property type="match status" value="1"/>
</dbReference>
<dbReference type="SUPFAM" id="SSF159888">
    <property type="entry name" value="YdhG-like"/>
    <property type="match status" value="1"/>
</dbReference>
<comment type="caution">
    <text evidence="2">The sequence shown here is derived from an EMBL/GenBank/DDBJ whole genome shotgun (WGS) entry which is preliminary data.</text>
</comment>
<keyword evidence="3" id="KW-1185">Reference proteome</keyword>
<name>A0A5N5J5C9_9FLAO</name>
<feature type="domain" description="YdhG-like" evidence="1">
    <location>
        <begin position="19"/>
        <end position="135"/>
    </location>
</feature>
<reference evidence="2" key="1">
    <citation type="submission" date="2019-10" db="EMBL/GenBank/DDBJ databases">
        <title>Muricauda hadale sp. nov., a piezophilic bacterium isolated from hadopelagic water of the Mariana Trench.</title>
        <authorList>
            <person name="Wei Y."/>
        </authorList>
    </citation>
    <scope>NUCLEOTIDE SEQUENCE [LARGE SCALE GENOMIC DNA]</scope>
    <source>
        <strain evidence="2">MT-229</strain>
    </source>
</reference>